<comment type="subunit">
    <text evidence="11">Heterotetramer of TRAP-alpha, TRAP-beta, TRAP-delta and TRAP-gamma.</text>
</comment>
<evidence type="ECO:0000256" key="8">
    <source>
        <dbReference type="ARBA" id="ARBA00022989"/>
    </source>
</evidence>
<keyword evidence="8 12" id="KW-1133">Transmembrane helix</keyword>
<feature type="transmembrane region" description="Helical" evidence="12">
    <location>
        <begin position="157"/>
        <end position="176"/>
    </location>
</feature>
<comment type="similarity">
    <text evidence="3 11">Belongs to the TRAP-beta family.</text>
</comment>
<accession>A0A9N6WUG8</accession>
<evidence type="ECO:0000256" key="9">
    <source>
        <dbReference type="ARBA" id="ARBA00023136"/>
    </source>
</evidence>
<name>A0A9N6WUG8_9CRUS</name>
<evidence type="ECO:0000256" key="6">
    <source>
        <dbReference type="ARBA" id="ARBA00022729"/>
    </source>
</evidence>
<evidence type="ECO:0000256" key="3">
    <source>
        <dbReference type="ARBA" id="ARBA00005610"/>
    </source>
</evidence>
<feature type="signal peptide" evidence="13">
    <location>
        <begin position="1"/>
        <end position="19"/>
    </location>
</feature>
<keyword evidence="6 13" id="KW-0732">Signal</keyword>
<dbReference type="PANTHER" id="PTHR12861">
    <property type="entry name" value="TRANSLOCON-ASSOCIATED PROTEIN, BETA SUBUNIT PRECURSOR TRAP-BETA SIGNAL SEQUENCE RECEPTOR BETA SUBUNIT"/>
    <property type="match status" value="1"/>
</dbReference>
<keyword evidence="9 11" id="KW-0472">Membrane</keyword>
<evidence type="ECO:0000256" key="13">
    <source>
        <dbReference type="SAM" id="SignalP"/>
    </source>
</evidence>
<keyword evidence="10" id="KW-0325">Glycoprotein</keyword>
<dbReference type="PIRSF" id="PIRSF016400">
    <property type="entry name" value="TRAP_beta"/>
    <property type="match status" value="1"/>
</dbReference>
<dbReference type="InterPro" id="IPR008856">
    <property type="entry name" value="TRAP_beta"/>
</dbReference>
<proteinExistence type="inferred from homology"/>
<dbReference type="PANTHER" id="PTHR12861:SF3">
    <property type="entry name" value="TRANSLOCON-ASSOCIATED PROTEIN SUBUNIT BETA"/>
    <property type="match status" value="1"/>
</dbReference>
<evidence type="ECO:0000256" key="10">
    <source>
        <dbReference type="ARBA" id="ARBA00023180"/>
    </source>
</evidence>
<dbReference type="GO" id="GO:0005789">
    <property type="term" value="C:endoplasmic reticulum membrane"/>
    <property type="evidence" value="ECO:0007669"/>
    <property type="project" value="UniProtKB-SubCell"/>
</dbReference>
<evidence type="ECO:0000256" key="2">
    <source>
        <dbReference type="ARBA" id="ARBA00004115"/>
    </source>
</evidence>
<gene>
    <name evidence="14" type="primary">EOG090X0EPM</name>
</gene>
<evidence type="ECO:0000256" key="7">
    <source>
        <dbReference type="ARBA" id="ARBA00022824"/>
    </source>
</evidence>
<protein>
    <recommendedName>
        <fullName evidence="4 11">Translocon-associated protein subunit beta</fullName>
        <shortName evidence="11">TRAP-beta</shortName>
    </recommendedName>
    <alternativeName>
        <fullName evidence="11">Signal sequence receptor subunit beta</fullName>
    </alternativeName>
</protein>
<evidence type="ECO:0000256" key="4">
    <source>
        <dbReference type="ARBA" id="ARBA00021110"/>
    </source>
</evidence>
<dbReference type="AlphaFoldDB" id="A0A9N6WUG8"/>
<keyword evidence="7 11" id="KW-0256">Endoplasmic reticulum</keyword>
<evidence type="ECO:0000256" key="5">
    <source>
        <dbReference type="ARBA" id="ARBA00022692"/>
    </source>
</evidence>
<organism evidence="14">
    <name type="scientific">Lynceus sp. MCZ IZ 141354</name>
    <dbReference type="NCBI Taxonomy" id="1930659"/>
    <lineage>
        <taxon>Eukaryota</taxon>
        <taxon>Metazoa</taxon>
        <taxon>Ecdysozoa</taxon>
        <taxon>Arthropoda</taxon>
        <taxon>Crustacea</taxon>
        <taxon>Branchiopoda</taxon>
        <taxon>Diplostraca</taxon>
        <taxon>Laevicaudata</taxon>
        <taxon>Lynceidae</taxon>
        <taxon>Lynceus</taxon>
    </lineage>
</organism>
<comment type="subcellular location">
    <subcellularLocation>
        <location evidence="2">Endoplasmic reticulum membrane</location>
        <topology evidence="2">Single-pass type I membrane protein</topology>
    </subcellularLocation>
</comment>
<dbReference type="EMBL" id="OC989195">
    <property type="protein sequence ID" value="CAG4645850.1"/>
    <property type="molecule type" value="Genomic_DNA"/>
</dbReference>
<evidence type="ECO:0000256" key="1">
    <source>
        <dbReference type="ARBA" id="ARBA00002838"/>
    </source>
</evidence>
<feature type="chain" id="PRO_5040364375" description="Translocon-associated protein subunit beta" evidence="13">
    <location>
        <begin position="20"/>
        <end position="195"/>
    </location>
</feature>
<sequence>MAKLLTFVVLTLAVSFCHSDEEAASAAKLLFSKQILNRYLVEGMDINIRYSLFNVGGSAALNVQVADNSFSLQDFSLVGGQPKFNLDRIPAGTNVTHVVVIRPLKYGYYNFTAAEVTYSLSEDANQVQIGYSSEPGQGVIVPFKEFDRKFSSHMLDWAAFAVMTLPSLAIPFLLWFSSKSKYEALLSQKDKKKDH</sequence>
<evidence type="ECO:0000313" key="14">
    <source>
        <dbReference type="EMBL" id="CAG4645850.1"/>
    </source>
</evidence>
<keyword evidence="5 12" id="KW-0812">Transmembrane</keyword>
<reference evidence="14" key="1">
    <citation type="submission" date="2021-04" db="EMBL/GenBank/DDBJ databases">
        <authorList>
            <person name="Cornetti L."/>
        </authorList>
    </citation>
    <scope>NUCLEOTIDE SEQUENCE</scope>
</reference>
<dbReference type="Pfam" id="PF05753">
    <property type="entry name" value="TRAP_beta"/>
    <property type="match status" value="1"/>
</dbReference>
<evidence type="ECO:0000256" key="12">
    <source>
        <dbReference type="SAM" id="Phobius"/>
    </source>
</evidence>
<comment type="function">
    <text evidence="1 11">TRAP proteins are part of a complex whose function is to bind calcium to the ER membrane and thereby regulate the retention of ER resident proteins.</text>
</comment>
<evidence type="ECO:0000256" key="11">
    <source>
        <dbReference type="PIRNR" id="PIRNR016400"/>
    </source>
</evidence>